<dbReference type="GO" id="GO:0016887">
    <property type="term" value="F:ATP hydrolysis activity"/>
    <property type="evidence" value="ECO:0007669"/>
    <property type="project" value="InterPro"/>
</dbReference>
<dbReference type="InterPro" id="IPR003593">
    <property type="entry name" value="AAA+_ATPase"/>
</dbReference>
<dbReference type="SUPFAM" id="SSF52540">
    <property type="entry name" value="P-loop containing nucleoside triphosphate hydrolases"/>
    <property type="match status" value="1"/>
</dbReference>
<gene>
    <name evidence="5" type="ORF">SAMN05444126_12134</name>
</gene>
<dbReference type="EMBL" id="FOGV01000021">
    <property type="protein sequence ID" value="SES22058.1"/>
    <property type="molecule type" value="Genomic_DNA"/>
</dbReference>
<keyword evidence="1" id="KW-0813">Transport</keyword>
<comment type="caution">
    <text evidence="5">The sequence shown here is derived from an EMBL/GenBank/DDBJ whole genome shotgun (WGS) entry which is preliminary data.</text>
</comment>
<proteinExistence type="predicted"/>
<evidence type="ECO:0000313" key="6">
    <source>
        <dbReference type="Proteomes" id="UP000199318"/>
    </source>
</evidence>
<dbReference type="PANTHER" id="PTHR42781:SF4">
    <property type="entry name" value="SPERMIDINE_PUTRESCINE IMPORT ATP-BINDING PROTEIN POTA"/>
    <property type="match status" value="1"/>
</dbReference>
<dbReference type="SMART" id="SM00382">
    <property type="entry name" value="AAA"/>
    <property type="match status" value="1"/>
</dbReference>
<evidence type="ECO:0000256" key="2">
    <source>
        <dbReference type="ARBA" id="ARBA00022741"/>
    </source>
</evidence>
<dbReference type="GO" id="GO:0005524">
    <property type="term" value="F:ATP binding"/>
    <property type="evidence" value="ECO:0007669"/>
    <property type="project" value="UniProtKB-KW"/>
</dbReference>
<dbReference type="Pfam" id="PF00005">
    <property type="entry name" value="ABC_tran"/>
    <property type="match status" value="1"/>
</dbReference>
<dbReference type="PANTHER" id="PTHR42781">
    <property type="entry name" value="SPERMIDINE/PUTRESCINE IMPORT ATP-BINDING PROTEIN POTA"/>
    <property type="match status" value="1"/>
</dbReference>
<sequence length="347" mass="38356">MTMLEADIQKQYPDFSLDISFTAAAGLTGILGPSGCGKSLTLQTIAGILQPDRGRIVMDGNVWFDSETNINLRPQLRKNGYVFQSYALFPHLTVADNIAYGLKGRPKEEIRAKVADWLKLIQLQDFGRRYPSQLSGGQKQRVALARSMITEPRLLLLDEPFSALDQHIRRQLEVDMLRLIGEHYHGVALLVTHNIEEAYRLSEEGMLFHDGRVLQKGARADVLTRPESVAAAEILGIENIFHGREILIDQDGILTIGTERFHKIGAPLSGVAVHGHTIEIVSSDKTNEPGIKIGVIERVVPGVKDGTILVNIGGLTWRVSVRNTDSFHIGQAVHVSIPAEAIMPLYH</sequence>
<dbReference type="Gene3D" id="3.40.50.300">
    <property type="entry name" value="P-loop containing nucleotide triphosphate hydrolases"/>
    <property type="match status" value="1"/>
</dbReference>
<dbReference type="InterPro" id="IPR017871">
    <property type="entry name" value="ABC_transporter-like_CS"/>
</dbReference>
<evidence type="ECO:0000259" key="4">
    <source>
        <dbReference type="PROSITE" id="PS50893"/>
    </source>
</evidence>
<dbReference type="InterPro" id="IPR050093">
    <property type="entry name" value="ABC_SmlMolc_Importer"/>
</dbReference>
<dbReference type="Proteomes" id="UP000199318">
    <property type="component" value="Unassembled WGS sequence"/>
</dbReference>
<accession>A0A1H9VKJ1</accession>
<feature type="domain" description="ABC transporter" evidence="4">
    <location>
        <begin position="3"/>
        <end position="235"/>
    </location>
</feature>
<dbReference type="STRING" id="1464123.SAMN05444126_12134"/>
<evidence type="ECO:0000256" key="1">
    <source>
        <dbReference type="ARBA" id="ARBA00022448"/>
    </source>
</evidence>
<organism evidence="5 6">
    <name type="scientific">Salisediminibacterium halotolerans</name>
    <dbReference type="NCBI Taxonomy" id="517425"/>
    <lineage>
        <taxon>Bacteria</taxon>
        <taxon>Bacillati</taxon>
        <taxon>Bacillota</taxon>
        <taxon>Bacilli</taxon>
        <taxon>Bacillales</taxon>
        <taxon>Bacillaceae</taxon>
        <taxon>Salisediminibacterium</taxon>
    </lineage>
</organism>
<keyword evidence="3 5" id="KW-0067">ATP-binding</keyword>
<dbReference type="InterPro" id="IPR003439">
    <property type="entry name" value="ABC_transporter-like_ATP-bd"/>
</dbReference>
<keyword evidence="6" id="KW-1185">Reference proteome</keyword>
<protein>
    <submittedName>
        <fullName evidence="5">Molybdate transport system ATP-binding protein</fullName>
    </submittedName>
</protein>
<dbReference type="PROSITE" id="PS00211">
    <property type="entry name" value="ABC_TRANSPORTER_1"/>
    <property type="match status" value="1"/>
</dbReference>
<dbReference type="InterPro" id="IPR027417">
    <property type="entry name" value="P-loop_NTPase"/>
</dbReference>
<dbReference type="AlphaFoldDB" id="A0A1H9VKJ1"/>
<reference evidence="6" key="1">
    <citation type="submission" date="2016-10" db="EMBL/GenBank/DDBJ databases">
        <authorList>
            <person name="de Groot N.N."/>
        </authorList>
    </citation>
    <scope>NUCLEOTIDE SEQUENCE [LARGE SCALE GENOMIC DNA]</scope>
    <source>
        <strain evidence="6">10nlg</strain>
    </source>
</reference>
<keyword evidence="2" id="KW-0547">Nucleotide-binding</keyword>
<evidence type="ECO:0000256" key="3">
    <source>
        <dbReference type="ARBA" id="ARBA00022840"/>
    </source>
</evidence>
<dbReference type="PROSITE" id="PS50893">
    <property type="entry name" value="ABC_TRANSPORTER_2"/>
    <property type="match status" value="1"/>
</dbReference>
<evidence type="ECO:0000313" key="5">
    <source>
        <dbReference type="EMBL" id="SES22058.1"/>
    </source>
</evidence>
<name>A0A1H9VKJ1_9BACI</name>